<evidence type="ECO:0000256" key="1">
    <source>
        <dbReference type="ARBA" id="ARBA00022490"/>
    </source>
</evidence>
<dbReference type="Pfam" id="PF01933">
    <property type="entry name" value="CofD"/>
    <property type="match status" value="1"/>
</dbReference>
<comment type="similarity">
    <text evidence="2">Belongs to the gluconeogenesis factor family.</text>
</comment>
<dbReference type="Proteomes" id="UP001144471">
    <property type="component" value="Unassembled WGS sequence"/>
</dbReference>
<dbReference type="InterPro" id="IPR038136">
    <property type="entry name" value="CofD-like_dom_sf"/>
</dbReference>
<dbReference type="EMBL" id="BSDY01000008">
    <property type="protein sequence ID" value="GLI56544.1"/>
    <property type="molecule type" value="Genomic_DNA"/>
</dbReference>
<dbReference type="Gene3D" id="3.40.50.10680">
    <property type="entry name" value="CofD-like domains"/>
    <property type="match status" value="1"/>
</dbReference>
<dbReference type="GO" id="GO:0043743">
    <property type="term" value="F:LPPG:FO 2-phospho-L-lactate transferase activity"/>
    <property type="evidence" value="ECO:0007669"/>
    <property type="project" value="InterPro"/>
</dbReference>
<dbReference type="GO" id="GO:0008360">
    <property type="term" value="P:regulation of cell shape"/>
    <property type="evidence" value="ECO:0007669"/>
    <property type="project" value="UniProtKB-UniRule"/>
</dbReference>
<comment type="function">
    <text evidence="2">Required for morphogenesis under gluconeogenic growth conditions.</text>
</comment>
<evidence type="ECO:0000313" key="4">
    <source>
        <dbReference type="Proteomes" id="UP001144471"/>
    </source>
</evidence>
<name>A0A9W6GJZ2_9FUSO</name>
<dbReference type="SUPFAM" id="SSF142338">
    <property type="entry name" value="CofD-like"/>
    <property type="match status" value="1"/>
</dbReference>
<sequence length="321" mass="35334">MKFMYIKPKVVVLGGGTGLSVILRGLKHFPVDITAIVTVADDGGSSGKLRDELEIPAPGDLRNVMVALSEIEPLVEDLLQYRFKGDTSLAGHPLGNLLLAAMVGVTGDLTSAMKGLTNVFDIKGRILPSTCDKAVLVAEMVDGTRVEGESKIPKADKKIKRVYFKESPEPVEETITAVEEADLIVLGIGSLYTSIIPNLLPGRMRRAILNSRAKKVYICNAMEQPGETRGYTLSDHIQALHNHMGRKFLDVVVADISHIPEETLELYRAEGVGPVKVDRERCEEMNLELMEQRLIELEKDTGKIRHHPYKTAAAVYSLIEH</sequence>
<reference evidence="3" key="1">
    <citation type="submission" date="2022-12" db="EMBL/GenBank/DDBJ databases">
        <title>Reference genome sequencing for broad-spectrum identification of bacterial and archaeal isolates by mass spectrometry.</title>
        <authorList>
            <person name="Sekiguchi Y."/>
            <person name="Tourlousse D.M."/>
        </authorList>
    </citation>
    <scope>NUCLEOTIDE SEQUENCE</scope>
    <source>
        <strain evidence="3">10succ1</strain>
    </source>
</reference>
<comment type="subcellular location">
    <subcellularLocation>
        <location evidence="2">Cytoplasm</location>
    </subcellularLocation>
</comment>
<dbReference type="InterPro" id="IPR002882">
    <property type="entry name" value="CofD"/>
</dbReference>
<dbReference type="PANTHER" id="PTHR30135:SF3">
    <property type="entry name" value="GLUCONEOGENESIS FACTOR-RELATED"/>
    <property type="match status" value="1"/>
</dbReference>
<dbReference type="GO" id="GO:0005737">
    <property type="term" value="C:cytoplasm"/>
    <property type="evidence" value="ECO:0007669"/>
    <property type="project" value="UniProtKB-SubCell"/>
</dbReference>
<comment type="caution">
    <text evidence="3">The sequence shown here is derived from an EMBL/GenBank/DDBJ whole genome shotgun (WGS) entry which is preliminary data.</text>
</comment>
<dbReference type="AlphaFoldDB" id="A0A9W6GJZ2"/>
<dbReference type="HAMAP" id="MF_00973">
    <property type="entry name" value="Gluconeogen_factor"/>
    <property type="match status" value="1"/>
</dbReference>
<dbReference type="CDD" id="cd07187">
    <property type="entry name" value="YvcK_like"/>
    <property type="match status" value="1"/>
</dbReference>
<proteinExistence type="inferred from homology"/>
<keyword evidence="4" id="KW-1185">Reference proteome</keyword>
<gene>
    <name evidence="3" type="ORF">PM10SUCC1_20580</name>
</gene>
<dbReference type="PANTHER" id="PTHR30135">
    <property type="entry name" value="UNCHARACTERIZED PROTEIN YVCK-RELATED"/>
    <property type="match status" value="1"/>
</dbReference>
<evidence type="ECO:0000256" key="2">
    <source>
        <dbReference type="HAMAP-Rule" id="MF_00973"/>
    </source>
</evidence>
<evidence type="ECO:0000313" key="3">
    <source>
        <dbReference type="EMBL" id="GLI56544.1"/>
    </source>
</evidence>
<dbReference type="NCBIfam" id="TIGR01826">
    <property type="entry name" value="CofD_related"/>
    <property type="match status" value="1"/>
</dbReference>
<accession>A0A9W6GJZ2</accession>
<organism evidence="3 4">
    <name type="scientific">Propionigenium maris DSM 9537</name>
    <dbReference type="NCBI Taxonomy" id="1123000"/>
    <lineage>
        <taxon>Bacteria</taxon>
        <taxon>Fusobacteriati</taxon>
        <taxon>Fusobacteriota</taxon>
        <taxon>Fusobacteriia</taxon>
        <taxon>Fusobacteriales</taxon>
        <taxon>Fusobacteriaceae</taxon>
        <taxon>Propionigenium</taxon>
    </lineage>
</organism>
<protein>
    <recommendedName>
        <fullName evidence="2">Putative gluconeogenesis factor</fullName>
    </recommendedName>
</protein>
<keyword evidence="1 2" id="KW-0963">Cytoplasm</keyword>
<dbReference type="InterPro" id="IPR010119">
    <property type="entry name" value="Gluconeogen_factor"/>
</dbReference>